<dbReference type="InterPro" id="IPR038846">
    <property type="entry name" value="RPC9"/>
</dbReference>
<evidence type="ECO:0000256" key="1">
    <source>
        <dbReference type="ARBA" id="ARBA00004123"/>
    </source>
</evidence>
<keyword evidence="8" id="KW-0804">Transcription</keyword>
<dbReference type="SUPFAM" id="SSF47819">
    <property type="entry name" value="HRDC-like"/>
    <property type="match status" value="1"/>
</dbReference>
<evidence type="ECO:0000256" key="7">
    <source>
        <dbReference type="ARBA" id="ARBA00023136"/>
    </source>
</evidence>
<comment type="subunit">
    <text evidence="11">Component of the RNA polymerase III complex consisting of 17 subunits: a ten-subunit horseshoe-shaped catalytic core composed of POLR3A/RPC1, POLR3B/RPC2, POLR1C/RPAC1, POLR1D/RPAC2, POLR3K/RPC10, POLR2E/RPABC1, POLR2F/RPABC2, POLR2H/RPABC3, POLR2K/RPABC4 and POLR2L/RPABC5; a mobile stalk composed of two subunits POLR3H/RPC8 and CRCP/RPC9, protruding from the core and functioning primarily in transcription initiation; and additional subunits homologous to general transcription factors of the RNA polymerase II machinery, POLR3C/RPC3-POLR3F/RPC6-POLR3G/RPC7 heterotrimer required for transcription initiation and POLR3D/RPC4-POLR3E/RPC5 heterodimer involved in both transcription initiation and termination.</text>
</comment>
<dbReference type="InterPro" id="IPR006590">
    <property type="entry name" value="RNA_pol_Rpb4/RPC9_core"/>
</dbReference>
<evidence type="ECO:0000256" key="5">
    <source>
        <dbReference type="ARBA" id="ARBA00022475"/>
    </source>
</evidence>
<evidence type="ECO:0000259" key="14">
    <source>
        <dbReference type="SMART" id="SM00657"/>
    </source>
</evidence>
<dbReference type="GO" id="GO:0005886">
    <property type="term" value="C:plasma membrane"/>
    <property type="evidence" value="ECO:0007669"/>
    <property type="project" value="UniProtKB-SubCell"/>
</dbReference>
<evidence type="ECO:0000256" key="8">
    <source>
        <dbReference type="ARBA" id="ARBA00023163"/>
    </source>
</evidence>
<dbReference type="PANTHER" id="PTHR15561:SF0">
    <property type="entry name" value="DNA-DIRECTED RNA POLYMERASE III SUBUNIT RPC9"/>
    <property type="match status" value="1"/>
</dbReference>
<keyword evidence="6" id="KW-0240">DNA-directed RNA polymerase</keyword>
<evidence type="ECO:0000256" key="4">
    <source>
        <dbReference type="ARBA" id="ARBA00016672"/>
    </source>
</evidence>
<name>A0A915JKB3_ROMCU</name>
<keyword evidence="15" id="KW-1185">Reference proteome</keyword>
<dbReference type="GO" id="GO:0000166">
    <property type="term" value="F:nucleotide binding"/>
    <property type="evidence" value="ECO:0007669"/>
    <property type="project" value="InterPro"/>
</dbReference>
<dbReference type="InterPro" id="IPR038324">
    <property type="entry name" value="Rpb4/RPC9_sf"/>
</dbReference>
<feature type="domain" description="RNA polymerase Rpb4/RPC9 core" evidence="14">
    <location>
        <begin position="1"/>
        <end position="126"/>
    </location>
</feature>
<dbReference type="InterPro" id="IPR010997">
    <property type="entry name" value="HRDC-like_sf"/>
</dbReference>
<dbReference type="GO" id="GO:0005666">
    <property type="term" value="C:RNA polymerase III complex"/>
    <property type="evidence" value="ECO:0007669"/>
    <property type="project" value="InterPro"/>
</dbReference>
<evidence type="ECO:0000256" key="9">
    <source>
        <dbReference type="ARBA" id="ARBA00023242"/>
    </source>
</evidence>
<keyword evidence="5" id="KW-1003">Cell membrane</keyword>
<dbReference type="WBParaSite" id="nRc.2.0.1.t26548-RA">
    <property type="protein sequence ID" value="nRc.2.0.1.t26548-RA"/>
    <property type="gene ID" value="nRc.2.0.1.g26548"/>
</dbReference>
<dbReference type="OMA" id="VMIINLR"/>
<protein>
    <recommendedName>
        <fullName evidence="4">DNA-directed RNA polymerase III subunit RPC9</fullName>
    </recommendedName>
    <alternativeName>
        <fullName evidence="13">DNA-directed RNA polymerase III subunit rpc9</fullName>
    </alternativeName>
</protein>
<evidence type="ECO:0000256" key="6">
    <source>
        <dbReference type="ARBA" id="ARBA00022478"/>
    </source>
</evidence>
<organism evidence="15 16">
    <name type="scientific">Romanomermis culicivorax</name>
    <name type="common">Nematode worm</name>
    <dbReference type="NCBI Taxonomy" id="13658"/>
    <lineage>
        <taxon>Eukaryota</taxon>
        <taxon>Metazoa</taxon>
        <taxon>Ecdysozoa</taxon>
        <taxon>Nematoda</taxon>
        <taxon>Enoplea</taxon>
        <taxon>Dorylaimia</taxon>
        <taxon>Mermithida</taxon>
        <taxon>Mermithoidea</taxon>
        <taxon>Mermithidae</taxon>
        <taxon>Romanomermis</taxon>
    </lineage>
</organism>
<evidence type="ECO:0000313" key="16">
    <source>
        <dbReference type="WBParaSite" id="nRc.2.0.1.t26548-RA"/>
    </source>
</evidence>
<evidence type="ECO:0000313" key="15">
    <source>
        <dbReference type="Proteomes" id="UP000887565"/>
    </source>
</evidence>
<comment type="function">
    <text evidence="10">Accessory protein for the calcitonin gene-related peptide (CGRP) receptor. It modulates CGRP responsiveness in a variety of tissues.</text>
</comment>
<dbReference type="PANTHER" id="PTHR15561">
    <property type="entry name" value="CALCITONIN GENE-RELATED PEPTIDE-RECEPTOR COMPONENT PROTEIN"/>
    <property type="match status" value="1"/>
</dbReference>
<evidence type="ECO:0000256" key="12">
    <source>
        <dbReference type="ARBA" id="ARBA00045808"/>
    </source>
</evidence>
<dbReference type="AlphaFoldDB" id="A0A915JKB3"/>
<evidence type="ECO:0000256" key="10">
    <source>
        <dbReference type="ARBA" id="ARBA00043924"/>
    </source>
</evidence>
<comment type="function">
    <text evidence="12">DNA-dependent RNA polymerase catalyzes the transcription of DNA into RNA using the four ribonucleoside triphosphates as substrates. Specific peripheric component of RNA polymerase III (Pol III) which synthesizes small non-coding RNAs including 5S rRNA, snRNAs, tRNAs and miRNAs from at least 500 distinct genomic loci. With POLR3H/RPC8 forms a mobile stalk that protrudes from Pol III core and functions primarily in transcription initiation. Pol III plays a key role in sensing and limiting infection by intracellular bacteria and DNA viruses. Acts as nuclear and cytosolic DNA sensor involved in innate immune response. Can sense non-self dsDNA that serves as template for transcription into dsRNA. The non-self RNA polymerase III transcripts, such as Epstein-Barr virus-encoded RNAs (EBERs) induce type I interferon and NF-kappa-B through the RIG-I pathway.</text>
</comment>
<keyword evidence="9" id="KW-0539">Nucleus</keyword>
<dbReference type="GO" id="GO:0006384">
    <property type="term" value="P:transcription initiation at RNA polymerase III promoter"/>
    <property type="evidence" value="ECO:0007669"/>
    <property type="project" value="InterPro"/>
</dbReference>
<reference evidence="16" key="1">
    <citation type="submission" date="2022-11" db="UniProtKB">
        <authorList>
            <consortium name="WormBaseParasite"/>
        </authorList>
    </citation>
    <scope>IDENTIFICATION</scope>
</reference>
<evidence type="ECO:0000256" key="13">
    <source>
        <dbReference type="ARBA" id="ARBA00073026"/>
    </source>
</evidence>
<evidence type="ECO:0000256" key="11">
    <source>
        <dbReference type="ARBA" id="ARBA00044007"/>
    </source>
</evidence>
<accession>A0A915JKB3</accession>
<dbReference type="Proteomes" id="UP000887565">
    <property type="component" value="Unplaced"/>
</dbReference>
<comment type="similarity">
    <text evidence="3">Belongs to the eukaryotic RPC9 RNA polymerase subunit family.</text>
</comment>
<dbReference type="InterPro" id="IPR005574">
    <property type="entry name" value="Rpb4/RPC9"/>
</dbReference>
<evidence type="ECO:0000256" key="2">
    <source>
        <dbReference type="ARBA" id="ARBA00004413"/>
    </source>
</evidence>
<evidence type="ECO:0000256" key="3">
    <source>
        <dbReference type="ARBA" id="ARBA00006898"/>
    </source>
</evidence>
<proteinExistence type="inferred from homology"/>
<dbReference type="FunFam" id="1.20.1250.40:FF:000002">
    <property type="entry name" value="DNA-directed RNA polymerase III subunit RPC9"/>
    <property type="match status" value="1"/>
</dbReference>
<comment type="subcellular location">
    <subcellularLocation>
        <location evidence="2">Cell membrane</location>
        <topology evidence="2">Peripheral membrane protein</topology>
        <orientation evidence="2">Cytoplasmic side</orientation>
    </subcellularLocation>
    <subcellularLocation>
        <location evidence="1">Nucleus</location>
    </subcellularLocation>
</comment>
<sequence>MEIVDSNNQILANFEVFHHLSGVRRSIKRQQDSSQRGLSTVVYEALKYFDNTTTAKCDYDDEENLRQFSAALETFALTKSETLQILNLRPTNAIEIQLIVEECEERLTEQQVDDLINLIEKYIPLKANDKADDNSADIENGDQ</sequence>
<dbReference type="SMART" id="SM00657">
    <property type="entry name" value="RPOL4c"/>
    <property type="match status" value="1"/>
</dbReference>
<dbReference type="Gene3D" id="1.20.1250.40">
    <property type="match status" value="1"/>
</dbReference>
<keyword evidence="7" id="KW-0472">Membrane</keyword>
<dbReference type="Pfam" id="PF03874">
    <property type="entry name" value="RNA_pol_Rpb4"/>
    <property type="match status" value="1"/>
</dbReference>